<keyword evidence="3" id="KW-1133">Transmembrane helix</keyword>
<keyword evidence="4" id="KW-0732">Signal</keyword>
<proteinExistence type="evidence at transcript level"/>
<keyword evidence="3" id="KW-0472">Membrane</keyword>
<dbReference type="InterPro" id="IPR011162">
    <property type="entry name" value="MHC_I/II-like_Ag-recog"/>
</dbReference>
<reference evidence="7" key="1">
    <citation type="journal article" date="2000" name="Immunogenetics">
        <title>Mhc class I gene of African lungfish.</title>
        <authorList>
            <person name="Sato A."/>
            <person name="Sultmann H."/>
            <person name="Mayer W.E."/>
            <person name="Klein J."/>
        </authorList>
    </citation>
    <scope>NUCLEOTIDE SEQUENCE</scope>
</reference>
<evidence type="ECO:0000256" key="2">
    <source>
        <dbReference type="RuleBase" id="RU004439"/>
    </source>
</evidence>
<accession>Q9TP04</accession>
<feature type="domain" description="Immunoglobulin C1-set" evidence="6">
    <location>
        <begin position="217"/>
        <end position="283"/>
    </location>
</feature>
<comment type="similarity">
    <text evidence="2">Belongs to the MHC class I family.</text>
</comment>
<dbReference type="PRINTS" id="PR01638">
    <property type="entry name" value="MHCCLASSI"/>
</dbReference>
<dbReference type="GO" id="GO:0006955">
    <property type="term" value="P:immune response"/>
    <property type="evidence" value="ECO:0007669"/>
    <property type="project" value="TreeGrafter"/>
</dbReference>
<dbReference type="GO" id="GO:0005615">
    <property type="term" value="C:extracellular space"/>
    <property type="evidence" value="ECO:0007669"/>
    <property type="project" value="TreeGrafter"/>
</dbReference>
<dbReference type="PANTHER" id="PTHR16675:SF193">
    <property type="entry name" value="LOC571647 PROTEIN-RELATED"/>
    <property type="match status" value="1"/>
</dbReference>
<dbReference type="InterPro" id="IPR050208">
    <property type="entry name" value="MHC_class-I_related"/>
</dbReference>
<keyword evidence="3" id="KW-0812">Transmembrane</keyword>
<dbReference type="PANTHER" id="PTHR16675">
    <property type="entry name" value="MHC CLASS I-RELATED"/>
    <property type="match status" value="1"/>
</dbReference>
<dbReference type="InterPro" id="IPR036179">
    <property type="entry name" value="Ig-like_dom_sf"/>
</dbReference>
<dbReference type="CDD" id="cd07698">
    <property type="entry name" value="IgC1_MHC_I_alpha3"/>
    <property type="match status" value="1"/>
</dbReference>
<dbReference type="InterPro" id="IPR003597">
    <property type="entry name" value="Ig_C1-set"/>
</dbReference>
<evidence type="ECO:0000313" key="7">
    <source>
        <dbReference type="EMBL" id="AAF15304.1"/>
    </source>
</evidence>
<dbReference type="Gene3D" id="3.30.500.10">
    <property type="entry name" value="MHC class I-like antigen recognition-like"/>
    <property type="match status" value="1"/>
</dbReference>
<dbReference type="InterPro" id="IPR011161">
    <property type="entry name" value="MHC_I-like_Ag-recog"/>
</dbReference>
<dbReference type="GO" id="GO:0009897">
    <property type="term" value="C:external side of plasma membrane"/>
    <property type="evidence" value="ECO:0007669"/>
    <property type="project" value="TreeGrafter"/>
</dbReference>
<evidence type="ECO:0000259" key="6">
    <source>
        <dbReference type="Pfam" id="PF07654"/>
    </source>
</evidence>
<evidence type="ECO:0000256" key="1">
    <source>
        <dbReference type="ARBA" id="ARBA00023180"/>
    </source>
</evidence>
<evidence type="ECO:0000259" key="5">
    <source>
        <dbReference type="Pfam" id="PF00129"/>
    </source>
</evidence>
<feature type="signal peptide" evidence="4">
    <location>
        <begin position="1"/>
        <end position="25"/>
    </location>
</feature>
<dbReference type="InterPro" id="IPR037055">
    <property type="entry name" value="MHC_I-like_Ag-recog_sf"/>
</dbReference>
<dbReference type="SUPFAM" id="SSF48726">
    <property type="entry name" value="Immunoglobulin"/>
    <property type="match status" value="1"/>
</dbReference>
<dbReference type="Pfam" id="PF07654">
    <property type="entry name" value="C1-set"/>
    <property type="match status" value="1"/>
</dbReference>
<dbReference type="SMR" id="Q9TP04"/>
<dbReference type="InterPro" id="IPR001039">
    <property type="entry name" value="MHC_I_a_a1/a2"/>
</dbReference>
<dbReference type="FunFam" id="3.30.500.10:FF:000005">
    <property type="entry name" value="MHC class I antigen ZKA transcript variant 1"/>
    <property type="match status" value="1"/>
</dbReference>
<dbReference type="AlphaFoldDB" id="Q9TP04"/>
<dbReference type="Pfam" id="PF00129">
    <property type="entry name" value="MHC_I"/>
    <property type="match status" value="1"/>
</dbReference>
<feature type="chain" id="PRO_5004338045" evidence="4">
    <location>
        <begin position="26"/>
        <end position="388"/>
    </location>
</feature>
<dbReference type="EMBL" id="AF206309">
    <property type="protein sequence ID" value="AAF15304.1"/>
    <property type="molecule type" value="mRNA"/>
</dbReference>
<name>Q9TP04_PROAT</name>
<dbReference type="InterPro" id="IPR013783">
    <property type="entry name" value="Ig-like_fold"/>
</dbReference>
<keyword evidence="1" id="KW-0325">Glycoprotein</keyword>
<feature type="transmembrane region" description="Helical" evidence="3">
    <location>
        <begin position="302"/>
        <end position="326"/>
    </location>
</feature>
<feature type="domain" description="MHC class I-like antigen recognition-like" evidence="5">
    <location>
        <begin position="28"/>
        <end position="197"/>
    </location>
</feature>
<evidence type="ECO:0000256" key="4">
    <source>
        <dbReference type="SAM" id="SignalP"/>
    </source>
</evidence>
<dbReference type="SUPFAM" id="SSF54452">
    <property type="entry name" value="MHC antigen-recognition domain"/>
    <property type="match status" value="1"/>
</dbReference>
<organism evidence="7">
    <name type="scientific">Protopterus aethiopicus</name>
    <name type="common">Marbled lungfish</name>
    <dbReference type="NCBI Taxonomy" id="7886"/>
    <lineage>
        <taxon>Eukaryota</taxon>
        <taxon>Metazoa</taxon>
        <taxon>Chordata</taxon>
        <taxon>Craniata</taxon>
        <taxon>Vertebrata</taxon>
        <taxon>Euteleostomi</taxon>
        <taxon>Dipnomorpha</taxon>
        <taxon>Ceratodontiformes</taxon>
        <taxon>Lepidosirenoidei</taxon>
        <taxon>Protopteridae</taxon>
        <taxon>Protopterus</taxon>
    </lineage>
</organism>
<protein>
    <submittedName>
        <fullName evidence="7">MHC class I antigen</fullName>
    </submittedName>
</protein>
<sequence>MPGESLKVPQALLVCWFLSVQFVDSSFHSLRYTYSAYASNDKLVEFVAQGLLDDVQIDYYDNHIRREVPKQQWMNESMEAGYWERGTQSRNSKEHWFTVNTQIVMQRRNDTSGYHTLQWVHGCSLTDGIKIGIDQYAYDGEDFLSFDKEKLSWIAVNKAAQQTREKWDEEKNLNQYTKRYLEQECIEWLQNFLRFSNGKLEKKVGPETKIFRKRRHDGKYTFSCHASEFFPSALSIKWINIKTNEKKEETAEALPNNDGTFQAWVDIDSDLECARDLVCMITHGNSSEEHRIPAEPLRSRKVFLYIIIIAVVLLLLSAAVLLLLFLKKKKKCAYANEVIAENYLEEAGLPAVAKDAVKDETADLLIKDEKLLLLLLTKLQIKMKQVTH</sequence>
<evidence type="ECO:0000256" key="3">
    <source>
        <dbReference type="SAM" id="Phobius"/>
    </source>
</evidence>
<dbReference type="Gene3D" id="2.60.40.10">
    <property type="entry name" value="Immunoglobulins"/>
    <property type="match status" value="1"/>
</dbReference>